<evidence type="ECO:0000313" key="3">
    <source>
        <dbReference type="Ensembl" id="ENSVURP00010010935.1"/>
    </source>
</evidence>
<proteinExistence type="predicted"/>
<organism evidence="3 4">
    <name type="scientific">Vombatus ursinus</name>
    <name type="common">Common wombat</name>
    <dbReference type="NCBI Taxonomy" id="29139"/>
    <lineage>
        <taxon>Eukaryota</taxon>
        <taxon>Metazoa</taxon>
        <taxon>Chordata</taxon>
        <taxon>Craniata</taxon>
        <taxon>Vertebrata</taxon>
        <taxon>Euteleostomi</taxon>
        <taxon>Mammalia</taxon>
        <taxon>Metatheria</taxon>
        <taxon>Diprotodontia</taxon>
        <taxon>Vombatidae</taxon>
        <taxon>Vombatus</taxon>
    </lineage>
</organism>
<dbReference type="GO" id="GO:0016567">
    <property type="term" value="P:protein ubiquitination"/>
    <property type="evidence" value="ECO:0007669"/>
    <property type="project" value="TreeGrafter"/>
</dbReference>
<reference evidence="3" key="2">
    <citation type="submission" date="2025-08" db="UniProtKB">
        <authorList>
            <consortium name="Ensembl"/>
        </authorList>
    </citation>
    <scope>IDENTIFICATION</scope>
</reference>
<evidence type="ECO:0000259" key="2">
    <source>
        <dbReference type="PROSITE" id="PS50908"/>
    </source>
</evidence>
<evidence type="ECO:0000256" key="1">
    <source>
        <dbReference type="SAM" id="MobiDB-lite"/>
    </source>
</evidence>
<keyword evidence="4" id="KW-1185">Reference proteome</keyword>
<dbReference type="GO" id="GO:0061630">
    <property type="term" value="F:ubiquitin protein ligase activity"/>
    <property type="evidence" value="ECO:0007669"/>
    <property type="project" value="InterPro"/>
</dbReference>
<dbReference type="AlphaFoldDB" id="A0A4X2KNI7"/>
<dbReference type="FunFam" id="3.10.110.10:FF:000057">
    <property type="entry name" value="eukaryotic translation initiation factor 2-alpha kinase 4"/>
    <property type="match status" value="1"/>
</dbReference>
<reference evidence="3" key="3">
    <citation type="submission" date="2025-09" db="UniProtKB">
        <authorList>
            <consortium name="Ensembl"/>
        </authorList>
    </citation>
    <scope>IDENTIFICATION</scope>
</reference>
<dbReference type="STRING" id="29139.ENSVURP00010010935"/>
<dbReference type="SUPFAM" id="SSF54495">
    <property type="entry name" value="UBC-like"/>
    <property type="match status" value="1"/>
</dbReference>
<dbReference type="SMART" id="SM00591">
    <property type="entry name" value="RWD"/>
    <property type="match status" value="1"/>
</dbReference>
<dbReference type="CDD" id="cd23823">
    <property type="entry name" value="RWD_GCN2"/>
    <property type="match status" value="1"/>
</dbReference>
<sequence length="146" mass="16305">PRGAGDGAAEQPESYPQRQDHELQALEAIYGGDFQDLRRQRPGQVKEPPEINLVLHPQGLTGDEEVYVKVDLRVKCPPTYPDVVPEIELKNAKGLSNESVNSLKANLEKLAKEHCGEVRLKKNFFIINYLFLGLISPEPFSSLPQS</sequence>
<reference evidence="4" key="1">
    <citation type="submission" date="2018-12" db="EMBL/GenBank/DDBJ databases">
        <authorList>
            <person name="Yazar S."/>
        </authorList>
    </citation>
    <scope>NUCLEOTIDE SEQUENCE [LARGE SCALE GENOMIC DNA]</scope>
</reference>
<dbReference type="InterPro" id="IPR006575">
    <property type="entry name" value="RWD_dom"/>
</dbReference>
<dbReference type="PROSITE" id="PS50908">
    <property type="entry name" value="RWD"/>
    <property type="match status" value="1"/>
</dbReference>
<dbReference type="InterPro" id="IPR016135">
    <property type="entry name" value="UBQ-conjugating_enzyme/RWD"/>
</dbReference>
<dbReference type="Proteomes" id="UP000314987">
    <property type="component" value="Unassembled WGS sequence"/>
</dbReference>
<dbReference type="Ensembl" id="ENSVURT00010012422.1">
    <property type="protein sequence ID" value="ENSVURP00010010935.1"/>
    <property type="gene ID" value="ENSVURG00010008443.1"/>
</dbReference>
<evidence type="ECO:0000313" key="4">
    <source>
        <dbReference type="Proteomes" id="UP000314987"/>
    </source>
</evidence>
<dbReference type="PANTHER" id="PTHR13198">
    <property type="entry name" value="RING FINGER PROTEIN 25"/>
    <property type="match status" value="1"/>
</dbReference>
<name>A0A4X2KNI7_VOMUR</name>
<dbReference type="InterPro" id="IPR039133">
    <property type="entry name" value="RNF25"/>
</dbReference>
<protein>
    <recommendedName>
        <fullName evidence="2">RWD domain-containing protein</fullName>
    </recommendedName>
</protein>
<accession>A0A4X2KNI7</accession>
<dbReference type="Gene3D" id="3.10.110.10">
    <property type="entry name" value="Ubiquitin Conjugating Enzyme"/>
    <property type="match status" value="1"/>
</dbReference>
<feature type="region of interest" description="Disordered" evidence="1">
    <location>
        <begin position="1"/>
        <end position="21"/>
    </location>
</feature>
<dbReference type="Pfam" id="PF05773">
    <property type="entry name" value="RWD"/>
    <property type="match status" value="1"/>
</dbReference>
<dbReference type="GeneTree" id="ENSGT00940000157605"/>
<dbReference type="PANTHER" id="PTHR13198:SF4">
    <property type="entry name" value="E3 UBIQUITIN-PROTEIN LIGASE RNF25"/>
    <property type="match status" value="1"/>
</dbReference>
<dbReference type="OMA" id="DIRTEHP"/>
<feature type="domain" description="RWD" evidence="2">
    <location>
        <begin position="21"/>
        <end position="134"/>
    </location>
</feature>
<dbReference type="GO" id="GO:0005634">
    <property type="term" value="C:nucleus"/>
    <property type="evidence" value="ECO:0007669"/>
    <property type="project" value="TreeGrafter"/>
</dbReference>